<accession>A0A9J2PHP2</accession>
<dbReference type="AlphaFoldDB" id="A0A9J2PHP2"/>
<organism evidence="1 2">
    <name type="scientific">Ascaris lumbricoides</name>
    <name type="common">Giant roundworm</name>
    <dbReference type="NCBI Taxonomy" id="6252"/>
    <lineage>
        <taxon>Eukaryota</taxon>
        <taxon>Metazoa</taxon>
        <taxon>Ecdysozoa</taxon>
        <taxon>Nematoda</taxon>
        <taxon>Chromadorea</taxon>
        <taxon>Rhabditida</taxon>
        <taxon>Spirurina</taxon>
        <taxon>Ascaridomorpha</taxon>
        <taxon>Ascaridoidea</taxon>
        <taxon>Ascarididae</taxon>
        <taxon>Ascaris</taxon>
    </lineage>
</organism>
<sequence length="226" mass="24892">LIIAGHVVGEPETSNLLNNLTISSCAFAVQVARVAEACRAVLTNKGDSSMSAMLEASHSFSLMDSLCNFHADFVDCIAFGCFADIDLGESLSSYVNKLCLEHEAESMKQYRRLRKLFQKAFDCLQIWRSDAETFLNANSTVTLKCPQSNFARCCSPVAIPTVHRCFIELYFFAVCIGNSVIELSNSEHQYFINVSVVSSGCFFGILKGTCCAIERARPAVRELVLP</sequence>
<proteinExistence type="predicted"/>
<keyword evidence="1" id="KW-1185">Reference proteome</keyword>
<evidence type="ECO:0000313" key="1">
    <source>
        <dbReference type="Proteomes" id="UP000036681"/>
    </source>
</evidence>
<reference evidence="2" key="1">
    <citation type="submission" date="2023-03" db="UniProtKB">
        <authorList>
            <consortium name="WormBaseParasite"/>
        </authorList>
    </citation>
    <scope>IDENTIFICATION</scope>
</reference>
<protein>
    <submittedName>
        <fullName evidence="2">Uncharacterized protein</fullName>
    </submittedName>
</protein>
<dbReference type="Proteomes" id="UP000036681">
    <property type="component" value="Unplaced"/>
</dbReference>
<dbReference type="WBParaSite" id="ALUE_0000952501-mRNA-1">
    <property type="protein sequence ID" value="ALUE_0000952501-mRNA-1"/>
    <property type="gene ID" value="ALUE_0000952501"/>
</dbReference>
<name>A0A9J2PHP2_ASCLU</name>
<evidence type="ECO:0000313" key="2">
    <source>
        <dbReference type="WBParaSite" id="ALUE_0000952501-mRNA-1"/>
    </source>
</evidence>